<protein>
    <submittedName>
        <fullName evidence="1">Uncharacterized protein</fullName>
    </submittedName>
</protein>
<sequence>MGAISHPYFHGPSPISLATLLVKRGRFSEFCKRTTIINWATKSESIHNIQQLWILMGREEKGVDSPAKEDRLQDCSAGGFLPVKKITRSGIGASSSQLVEDDDEAKASDDEEDKVGTQNTIPMDAFQIEMRTAFEQLQINQEVQGMQLTEIVEFTRRSVDG</sequence>
<reference evidence="2" key="1">
    <citation type="journal article" date="2023" name="Nat. Plants">
        <title>Single-cell RNA sequencing provides a high-resolution roadmap for understanding the multicellular compartmentation of specialized metabolism.</title>
        <authorList>
            <person name="Sun S."/>
            <person name="Shen X."/>
            <person name="Li Y."/>
            <person name="Li Y."/>
            <person name="Wang S."/>
            <person name="Li R."/>
            <person name="Zhang H."/>
            <person name="Shen G."/>
            <person name="Guo B."/>
            <person name="Wei J."/>
            <person name="Xu J."/>
            <person name="St-Pierre B."/>
            <person name="Chen S."/>
            <person name="Sun C."/>
        </authorList>
    </citation>
    <scope>NUCLEOTIDE SEQUENCE [LARGE SCALE GENOMIC DNA]</scope>
</reference>
<comment type="caution">
    <text evidence="1">The sequence shown here is derived from an EMBL/GenBank/DDBJ whole genome shotgun (WGS) entry which is preliminary data.</text>
</comment>
<dbReference type="Proteomes" id="UP001060085">
    <property type="component" value="Linkage Group LG07"/>
</dbReference>
<evidence type="ECO:0000313" key="2">
    <source>
        <dbReference type="Proteomes" id="UP001060085"/>
    </source>
</evidence>
<proteinExistence type="predicted"/>
<keyword evidence="2" id="KW-1185">Reference proteome</keyword>
<name>A0ACB9ZXD7_CATRO</name>
<dbReference type="EMBL" id="CM044707">
    <property type="protein sequence ID" value="KAI5653305.1"/>
    <property type="molecule type" value="Genomic_DNA"/>
</dbReference>
<organism evidence="1 2">
    <name type="scientific">Catharanthus roseus</name>
    <name type="common">Madagascar periwinkle</name>
    <name type="synonym">Vinca rosea</name>
    <dbReference type="NCBI Taxonomy" id="4058"/>
    <lineage>
        <taxon>Eukaryota</taxon>
        <taxon>Viridiplantae</taxon>
        <taxon>Streptophyta</taxon>
        <taxon>Embryophyta</taxon>
        <taxon>Tracheophyta</taxon>
        <taxon>Spermatophyta</taxon>
        <taxon>Magnoliopsida</taxon>
        <taxon>eudicotyledons</taxon>
        <taxon>Gunneridae</taxon>
        <taxon>Pentapetalae</taxon>
        <taxon>asterids</taxon>
        <taxon>lamiids</taxon>
        <taxon>Gentianales</taxon>
        <taxon>Apocynaceae</taxon>
        <taxon>Rauvolfioideae</taxon>
        <taxon>Vinceae</taxon>
        <taxon>Catharanthinae</taxon>
        <taxon>Catharanthus</taxon>
    </lineage>
</organism>
<evidence type="ECO:0000313" key="1">
    <source>
        <dbReference type="EMBL" id="KAI5653305.1"/>
    </source>
</evidence>
<accession>A0ACB9ZXD7</accession>
<gene>
    <name evidence="1" type="ORF">M9H77_30492</name>
</gene>